<feature type="domain" description="Metallo-beta-lactamase" evidence="7">
    <location>
        <begin position="25"/>
        <end position="106"/>
    </location>
</feature>
<dbReference type="GO" id="GO:0005829">
    <property type="term" value="C:cytosol"/>
    <property type="evidence" value="ECO:0007669"/>
    <property type="project" value="UniProtKB-SubCell"/>
</dbReference>
<reference evidence="8" key="1">
    <citation type="journal article" date="2012" name="Nature">
        <title>The oyster genome reveals stress adaptation and complexity of shell formation.</title>
        <authorList>
            <person name="Zhang G."/>
            <person name="Fang X."/>
            <person name="Guo X."/>
            <person name="Li L."/>
            <person name="Luo R."/>
            <person name="Xu F."/>
            <person name="Yang P."/>
            <person name="Zhang L."/>
            <person name="Wang X."/>
            <person name="Qi H."/>
            <person name="Xiong Z."/>
            <person name="Que H."/>
            <person name="Xie Y."/>
            <person name="Holland P.W."/>
            <person name="Paps J."/>
            <person name="Zhu Y."/>
            <person name="Wu F."/>
            <person name="Chen Y."/>
            <person name="Wang J."/>
            <person name="Peng C."/>
            <person name="Meng J."/>
            <person name="Yang L."/>
            <person name="Liu J."/>
            <person name="Wen B."/>
            <person name="Zhang N."/>
            <person name="Huang Z."/>
            <person name="Zhu Q."/>
            <person name="Feng Y."/>
            <person name="Mount A."/>
            <person name="Hedgecock D."/>
            <person name="Xu Z."/>
            <person name="Liu Y."/>
            <person name="Domazet-Loso T."/>
            <person name="Du Y."/>
            <person name="Sun X."/>
            <person name="Zhang S."/>
            <person name="Liu B."/>
            <person name="Cheng P."/>
            <person name="Jiang X."/>
            <person name="Li J."/>
            <person name="Fan D."/>
            <person name="Wang W."/>
            <person name="Fu W."/>
            <person name="Wang T."/>
            <person name="Wang B."/>
            <person name="Zhang J."/>
            <person name="Peng Z."/>
            <person name="Li Y."/>
            <person name="Li N."/>
            <person name="Wang J."/>
            <person name="Chen M."/>
            <person name="He Y."/>
            <person name="Tan F."/>
            <person name="Song X."/>
            <person name="Zheng Q."/>
            <person name="Huang R."/>
            <person name="Yang H."/>
            <person name="Du X."/>
            <person name="Chen L."/>
            <person name="Yang M."/>
            <person name="Gaffney P.M."/>
            <person name="Wang S."/>
            <person name="Luo L."/>
            <person name="She Z."/>
            <person name="Ming Y."/>
            <person name="Huang W."/>
            <person name="Zhang S."/>
            <person name="Huang B."/>
            <person name="Zhang Y."/>
            <person name="Qu T."/>
            <person name="Ni P."/>
            <person name="Miao G."/>
            <person name="Wang J."/>
            <person name="Wang Q."/>
            <person name="Steinberg C.E."/>
            <person name="Wang H."/>
            <person name="Li N."/>
            <person name="Qian L."/>
            <person name="Zhang G."/>
            <person name="Li Y."/>
            <person name="Yang H."/>
            <person name="Liu X."/>
            <person name="Wang J."/>
            <person name="Yin Y."/>
            <person name="Wang J."/>
        </authorList>
    </citation>
    <scope>NUCLEOTIDE SEQUENCE [LARGE SCALE GENOMIC DNA]</scope>
    <source>
        <strain evidence="8">05x7-T-G4-1.051#20</strain>
    </source>
</reference>
<dbReference type="InterPro" id="IPR039344">
    <property type="entry name" value="MBLAC1"/>
</dbReference>
<dbReference type="HOGENOM" id="CLU_030571_2_6_1"/>
<dbReference type="EMBL" id="JH817661">
    <property type="protein sequence ID" value="EKC19630.1"/>
    <property type="molecule type" value="Genomic_DNA"/>
</dbReference>
<dbReference type="PANTHER" id="PTHR23200:SF48">
    <property type="entry name" value="METALLO-BETA-LACTAMASE DOMAIN-CONTAINING PROTEIN 1"/>
    <property type="match status" value="1"/>
</dbReference>
<dbReference type="KEGG" id="crg:105341186"/>
<evidence type="ECO:0000256" key="1">
    <source>
        <dbReference type="ARBA" id="ARBA00004514"/>
    </source>
</evidence>
<evidence type="ECO:0000256" key="2">
    <source>
        <dbReference type="ARBA" id="ARBA00011738"/>
    </source>
</evidence>
<dbReference type="Pfam" id="PF00753">
    <property type="entry name" value="Lactamase_B"/>
    <property type="match status" value="1"/>
</dbReference>
<comment type="subunit">
    <text evidence="2">Homodimer.</text>
</comment>
<dbReference type="SUPFAM" id="SSF56281">
    <property type="entry name" value="Metallo-hydrolase/oxidoreductase"/>
    <property type="match status" value="1"/>
</dbReference>
<comment type="function">
    <text evidence="6">Endoribonuclease that catalyzes the hydrolysis of histone-coding pre-mRNA 3'-end. Involved in histone pre-mRNA processing during the S-phase of the cell cycle, which is required for entering/progressing through S-phase. Cleaves histone pre-mRNA at a major and a minor cleavage site after the 5'-ACCCA-3' and the 5'-ACCCACA-3' sequence, respectively, and located downstream of the stem-loop. May require the presence of the HDE element located at the histone pre-RNA 3'-end to avoid non-specific cleavage.</text>
</comment>
<keyword evidence="10" id="KW-1185">Reference proteome</keyword>
<dbReference type="FunCoup" id="K1PT96">
    <property type="interactions" value="15"/>
</dbReference>
<organism evidence="8">
    <name type="scientific">Magallana gigas</name>
    <name type="common">Pacific oyster</name>
    <name type="synonym">Crassostrea gigas</name>
    <dbReference type="NCBI Taxonomy" id="29159"/>
    <lineage>
        <taxon>Eukaryota</taxon>
        <taxon>Metazoa</taxon>
        <taxon>Spiralia</taxon>
        <taxon>Lophotrochozoa</taxon>
        <taxon>Mollusca</taxon>
        <taxon>Bivalvia</taxon>
        <taxon>Autobranchia</taxon>
        <taxon>Pteriomorphia</taxon>
        <taxon>Ostreida</taxon>
        <taxon>Ostreoidea</taxon>
        <taxon>Ostreidae</taxon>
        <taxon>Magallana</taxon>
    </lineage>
</organism>
<accession>K1PT96</accession>
<evidence type="ECO:0000313" key="10">
    <source>
        <dbReference type="Proteomes" id="UP000005408"/>
    </source>
</evidence>
<evidence type="ECO:0000313" key="8">
    <source>
        <dbReference type="EMBL" id="EKC19630.1"/>
    </source>
</evidence>
<gene>
    <name evidence="8" type="ORF">CGI_10008012</name>
</gene>
<dbReference type="PANTHER" id="PTHR23200">
    <property type="entry name" value="METALLO-BETA-LACTAMASE DOMAIN-CONTAINING PROTEIN 1"/>
    <property type="match status" value="1"/>
</dbReference>
<dbReference type="InterPro" id="IPR036866">
    <property type="entry name" value="RibonucZ/Hydroxyglut_hydro"/>
</dbReference>
<dbReference type="OMA" id="ICSHGHV"/>
<comment type="catalytic activity">
    <reaction evidence="5">
        <text>a ribonucleotidyl-ribonucleotide-RNA + H2O = a 3'-end ribonucleotide-RNA + a 5'-end 5'-phospho-ribonucleoside-RNA + H(+)</text>
        <dbReference type="Rhea" id="RHEA:68096"/>
        <dbReference type="Rhea" id="RHEA-COMP:15179"/>
        <dbReference type="Rhea" id="RHEA-COMP:17355"/>
        <dbReference type="Rhea" id="RHEA-COMP:17428"/>
        <dbReference type="ChEBI" id="CHEBI:15377"/>
        <dbReference type="ChEBI" id="CHEBI:15378"/>
        <dbReference type="ChEBI" id="CHEBI:74896"/>
        <dbReference type="ChEBI" id="CHEBI:138282"/>
        <dbReference type="ChEBI" id="CHEBI:173118"/>
    </reaction>
    <physiologicalReaction direction="left-to-right" evidence="5">
        <dbReference type="Rhea" id="RHEA:68097"/>
    </physiologicalReaction>
</comment>
<dbReference type="CDD" id="cd07711">
    <property type="entry name" value="MBLAC1-like_MBL-fold"/>
    <property type="match status" value="1"/>
</dbReference>
<evidence type="ECO:0000256" key="5">
    <source>
        <dbReference type="ARBA" id="ARBA00044690"/>
    </source>
</evidence>
<reference evidence="9" key="2">
    <citation type="submission" date="2022-08" db="UniProtKB">
        <authorList>
            <consortium name="EnsemblMetazoa"/>
        </authorList>
    </citation>
    <scope>IDENTIFICATION</scope>
    <source>
        <strain evidence="9">05x7-T-G4-1.051#20</strain>
    </source>
</reference>
<evidence type="ECO:0000313" key="9">
    <source>
        <dbReference type="EnsemblMetazoa" id="G15814.1:cds"/>
    </source>
</evidence>
<dbReference type="EnsemblMetazoa" id="G15814.1">
    <property type="protein sequence ID" value="G15814.1:cds"/>
    <property type="gene ID" value="G15814"/>
</dbReference>
<comment type="subcellular location">
    <subcellularLocation>
        <location evidence="1">Cytoplasm</location>
        <location evidence="1">Cytosol</location>
    </subcellularLocation>
</comment>
<protein>
    <recommendedName>
        <fullName evidence="3">Metallo-beta-lactamase domain-containing protein 1</fullName>
    </recommendedName>
    <alternativeName>
        <fullName evidence="4">Endoribonuclease MBLAC1</fullName>
    </alternativeName>
</protein>
<sequence length="234" mass="26171">MYEVSVLKEGYCQPTAGGKKKTCGSITLIKGRHNILVDTGSPWEKDLLLQALQGCRLNPLDMDYVVCTSGHPDKVGNLNLFTKAKHIVSGVLCFQDNFFQHAFKQGIPYEIDEDVEVVSTPSQSGSDVSVIVKNTPLGTVAVTGGLFECYEDLEDPSLWQDNSEDPESQEQGRIDMLQLANHIVPGHGKMFQVPENYKKHLRVVMYTEEHYEQTIGNKTTSSHQSEYVVFEKDD</sequence>
<dbReference type="Gene3D" id="3.60.15.10">
    <property type="entry name" value="Ribonuclease Z/Hydroxyacylglutathione hydrolase-like"/>
    <property type="match status" value="1"/>
</dbReference>
<evidence type="ECO:0000256" key="3">
    <source>
        <dbReference type="ARBA" id="ARBA00014856"/>
    </source>
</evidence>
<dbReference type="OrthoDB" id="10250730at2759"/>
<proteinExistence type="predicted"/>
<evidence type="ECO:0000256" key="4">
    <source>
        <dbReference type="ARBA" id="ARBA00032988"/>
    </source>
</evidence>
<dbReference type="AlphaFoldDB" id="K1PT96"/>
<name>K1PT96_MAGGI</name>
<dbReference type="InterPro" id="IPR001279">
    <property type="entry name" value="Metallo-B-lactamas"/>
</dbReference>
<dbReference type="Proteomes" id="UP000005408">
    <property type="component" value="Unassembled WGS sequence"/>
</dbReference>
<evidence type="ECO:0000259" key="7">
    <source>
        <dbReference type="Pfam" id="PF00753"/>
    </source>
</evidence>
<evidence type="ECO:0000256" key="6">
    <source>
        <dbReference type="ARBA" id="ARBA00045869"/>
    </source>
</evidence>